<dbReference type="GO" id="GO:0043683">
    <property type="term" value="P:type IV pilus assembly"/>
    <property type="evidence" value="ECO:0007669"/>
    <property type="project" value="TreeGrafter"/>
</dbReference>
<dbReference type="RefSeq" id="WP_139148697.1">
    <property type="nucleotide sequence ID" value="NZ_CP043420.1"/>
</dbReference>
<dbReference type="InterPro" id="IPR052534">
    <property type="entry name" value="Extracell_DNA_Util/SecSys_Comp"/>
</dbReference>
<feature type="coiled-coil region" evidence="1">
    <location>
        <begin position="54"/>
        <end position="98"/>
    </location>
</feature>
<dbReference type="KEGG" id="kuy:FY550_12825"/>
<evidence type="ECO:0000256" key="3">
    <source>
        <dbReference type="SAM" id="Phobius"/>
    </source>
</evidence>
<dbReference type="Proteomes" id="UP000322553">
    <property type="component" value="Chromosome"/>
</dbReference>
<evidence type="ECO:0000313" key="4">
    <source>
        <dbReference type="EMBL" id="QEL11931.1"/>
    </source>
</evidence>
<dbReference type="AlphaFoldDB" id="A0A5C1A0J8"/>
<evidence type="ECO:0000256" key="1">
    <source>
        <dbReference type="SAM" id="Coils"/>
    </source>
</evidence>
<feature type="transmembrane region" description="Helical" evidence="3">
    <location>
        <begin position="27"/>
        <end position="49"/>
    </location>
</feature>
<organism evidence="4 5">
    <name type="scientific">Kushneria phosphatilytica</name>
    <dbReference type="NCBI Taxonomy" id="657387"/>
    <lineage>
        <taxon>Bacteria</taxon>
        <taxon>Pseudomonadati</taxon>
        <taxon>Pseudomonadota</taxon>
        <taxon>Gammaproteobacteria</taxon>
        <taxon>Oceanospirillales</taxon>
        <taxon>Halomonadaceae</taxon>
        <taxon>Kushneria</taxon>
    </lineage>
</organism>
<dbReference type="Pfam" id="PF05137">
    <property type="entry name" value="PilN"/>
    <property type="match status" value="1"/>
</dbReference>
<keyword evidence="3" id="KW-1133">Transmembrane helix</keyword>
<proteinExistence type="predicted"/>
<keyword evidence="5" id="KW-1185">Reference proteome</keyword>
<dbReference type="PANTHER" id="PTHR40278:SF2">
    <property type="entry name" value="TYPE IV PILUS INNER MEMBRANE COMPONENT PILN"/>
    <property type="match status" value="1"/>
</dbReference>
<evidence type="ECO:0000256" key="2">
    <source>
        <dbReference type="SAM" id="MobiDB-lite"/>
    </source>
</evidence>
<sequence>MRGRELLGISINLLPWRARQRERRNRLFLSIILACGLLGAGIGWGRAMLVGYQLDNEQTRLTHIRNRMTQLQEDIASVQSLQARREQLQERIALIRTLEFSRPRTVMIYNALTDALAEGVYFDRVVRQDARLEISGVARSNRQVSDQMRRLAGNRIFGEPQLRDIRADEDAPQTRRFNLTLPVRGEDEGDQPRQASGASS</sequence>
<keyword evidence="3" id="KW-0812">Transmembrane</keyword>
<dbReference type="GO" id="GO:0043107">
    <property type="term" value="P:type IV pilus-dependent motility"/>
    <property type="evidence" value="ECO:0007669"/>
    <property type="project" value="TreeGrafter"/>
</dbReference>
<protein>
    <submittedName>
        <fullName evidence="4">Fimbrial assembly protein</fullName>
    </submittedName>
</protein>
<dbReference type="EMBL" id="CP043420">
    <property type="protein sequence ID" value="QEL11931.1"/>
    <property type="molecule type" value="Genomic_DNA"/>
</dbReference>
<dbReference type="OrthoDB" id="5296173at2"/>
<reference evidence="4 5" key="1">
    <citation type="submission" date="2019-08" db="EMBL/GenBank/DDBJ databases">
        <title>Complete genome sequence of Kushneria sp. YCWA18, a halophilic phosphate-solubilizing bacterium isolated from Daqiao saltern in China.</title>
        <authorList>
            <person name="Du G.-X."/>
            <person name="Qu L.-Y."/>
        </authorList>
    </citation>
    <scope>NUCLEOTIDE SEQUENCE [LARGE SCALE GENOMIC DNA]</scope>
    <source>
        <strain evidence="4 5">YCWA18</strain>
    </source>
</reference>
<feature type="region of interest" description="Disordered" evidence="2">
    <location>
        <begin position="169"/>
        <end position="200"/>
    </location>
</feature>
<dbReference type="PANTHER" id="PTHR40278">
    <property type="entry name" value="DNA UTILIZATION PROTEIN HOFN"/>
    <property type="match status" value="1"/>
</dbReference>
<dbReference type="InterPro" id="IPR007813">
    <property type="entry name" value="PilN"/>
</dbReference>
<keyword evidence="3" id="KW-0472">Membrane</keyword>
<evidence type="ECO:0000313" key="5">
    <source>
        <dbReference type="Proteomes" id="UP000322553"/>
    </source>
</evidence>
<gene>
    <name evidence="4" type="ORF">FY550_12825</name>
</gene>
<name>A0A5C1A0J8_9GAMM</name>
<keyword evidence="1" id="KW-0175">Coiled coil</keyword>
<accession>A0A5C1A0J8</accession>